<protein>
    <recommendedName>
        <fullName evidence="2 3">Peroxisomal membrane protein PEX16</fullName>
    </recommendedName>
</protein>
<feature type="region of interest" description="Disordered" evidence="4">
    <location>
        <begin position="207"/>
        <end position="229"/>
    </location>
</feature>
<feature type="region of interest" description="Disordered" evidence="4">
    <location>
        <begin position="154"/>
        <end position="183"/>
    </location>
</feature>
<gene>
    <name evidence="5" type="ORF">PoB_001324800</name>
</gene>
<reference evidence="5 6" key="1">
    <citation type="journal article" date="2021" name="Elife">
        <title>Chloroplast acquisition without the gene transfer in kleptoplastic sea slugs, Plakobranchus ocellatus.</title>
        <authorList>
            <person name="Maeda T."/>
            <person name="Takahashi S."/>
            <person name="Yoshida T."/>
            <person name="Shimamura S."/>
            <person name="Takaki Y."/>
            <person name="Nagai Y."/>
            <person name="Toyoda A."/>
            <person name="Suzuki Y."/>
            <person name="Arimoto A."/>
            <person name="Ishii H."/>
            <person name="Satoh N."/>
            <person name="Nishiyama T."/>
            <person name="Hasebe M."/>
            <person name="Maruyama T."/>
            <person name="Minagawa J."/>
            <person name="Obokata J."/>
            <person name="Shigenobu S."/>
        </authorList>
    </citation>
    <scope>NUCLEOTIDE SEQUENCE [LARGE SCALE GENOMIC DNA]</scope>
</reference>
<keyword evidence="3" id="KW-0576">Peroxisome</keyword>
<evidence type="ECO:0000313" key="6">
    <source>
        <dbReference type="Proteomes" id="UP000735302"/>
    </source>
</evidence>
<comment type="similarity">
    <text evidence="1 3">Belongs to the peroxin-16 family.</text>
</comment>
<evidence type="ECO:0000256" key="1">
    <source>
        <dbReference type="ARBA" id="ARBA00009505"/>
    </source>
</evidence>
<comment type="caution">
    <text evidence="5">The sequence shown here is derived from an EMBL/GenBank/DDBJ whole genome shotgun (WGS) entry which is preliminary data.</text>
</comment>
<sequence>MAEMLQKLYEEYKTTVNKNIVTIGQFESAFRVFSYIIAGRFEDSTILSELLYSASNLLVLFNDTIIKKASGILPKVPTSQERLKNVITVLEHVGVFVEVSAERMYGEFGRWVAIAILQFAKCICRFLLFMKHDVGIQAVPPVSPIDREAVIKQRESPGQNNASQQESPPSPKPEPESEPSVSFVLKRSGKTMRALSTAEPIKFRDWKIPGSTDAKQVEKPKRPLRDNLRPSKLSRKQAWGEIVYILKPIIHRILFN</sequence>
<dbReference type="PANTHER" id="PTHR13299:SF0">
    <property type="entry name" value="PEROXISOMAL MEMBRANE PROTEIN PEX16"/>
    <property type="match status" value="1"/>
</dbReference>
<feature type="compositionally biased region" description="Basic and acidic residues" evidence="4">
    <location>
        <begin position="215"/>
        <end position="229"/>
    </location>
</feature>
<dbReference type="PANTHER" id="PTHR13299">
    <property type="entry name" value="PEROXISOMAL MEMBRANE PROTEIN PEX16"/>
    <property type="match status" value="1"/>
</dbReference>
<dbReference type="Proteomes" id="UP000735302">
    <property type="component" value="Unassembled WGS sequence"/>
</dbReference>
<evidence type="ECO:0000256" key="3">
    <source>
        <dbReference type="RuleBase" id="RU365003"/>
    </source>
</evidence>
<organism evidence="5 6">
    <name type="scientific">Plakobranchus ocellatus</name>
    <dbReference type="NCBI Taxonomy" id="259542"/>
    <lineage>
        <taxon>Eukaryota</taxon>
        <taxon>Metazoa</taxon>
        <taxon>Spiralia</taxon>
        <taxon>Lophotrochozoa</taxon>
        <taxon>Mollusca</taxon>
        <taxon>Gastropoda</taxon>
        <taxon>Heterobranchia</taxon>
        <taxon>Euthyneura</taxon>
        <taxon>Panpulmonata</taxon>
        <taxon>Sacoglossa</taxon>
        <taxon>Placobranchoidea</taxon>
        <taxon>Plakobranchidae</taxon>
        <taxon>Plakobranchus</taxon>
    </lineage>
</organism>
<dbReference type="AlphaFoldDB" id="A0AAV3YWG1"/>
<evidence type="ECO:0000256" key="2">
    <source>
        <dbReference type="ARBA" id="ARBA00018577"/>
    </source>
</evidence>
<evidence type="ECO:0000313" key="5">
    <source>
        <dbReference type="EMBL" id="GFN86742.1"/>
    </source>
</evidence>
<dbReference type="EMBL" id="BLXT01001596">
    <property type="protein sequence ID" value="GFN86742.1"/>
    <property type="molecule type" value="Genomic_DNA"/>
</dbReference>
<dbReference type="InterPro" id="IPR013919">
    <property type="entry name" value="Pex16"/>
</dbReference>
<evidence type="ECO:0000256" key="4">
    <source>
        <dbReference type="SAM" id="MobiDB-lite"/>
    </source>
</evidence>
<dbReference type="Pfam" id="PF08610">
    <property type="entry name" value="Pex16"/>
    <property type="match status" value="1"/>
</dbReference>
<accession>A0AAV3YWG1</accession>
<keyword evidence="6" id="KW-1185">Reference proteome</keyword>
<name>A0AAV3YWG1_9GAST</name>
<feature type="compositionally biased region" description="Polar residues" evidence="4">
    <location>
        <begin position="156"/>
        <end position="165"/>
    </location>
</feature>
<comment type="subcellular location">
    <subcellularLocation>
        <location evidence="3">Peroxisome membrane</location>
    </subcellularLocation>
</comment>
<keyword evidence="3" id="KW-0962">Peroxisome biogenesis</keyword>
<dbReference type="GO" id="GO:0007031">
    <property type="term" value="P:peroxisome organization"/>
    <property type="evidence" value="ECO:0007669"/>
    <property type="project" value="UniProtKB-KW"/>
</dbReference>
<proteinExistence type="inferred from homology"/>
<dbReference type="GO" id="GO:0005778">
    <property type="term" value="C:peroxisomal membrane"/>
    <property type="evidence" value="ECO:0007669"/>
    <property type="project" value="UniProtKB-SubCell"/>
</dbReference>